<dbReference type="Gene3D" id="3.40.50.10880">
    <property type="entry name" value="Uncharacterised protein PF01937, DUF89, domain 3"/>
    <property type="match status" value="1"/>
</dbReference>
<reference evidence="2" key="2">
    <citation type="journal article" date="2021" name="PeerJ">
        <title>Extensive microbial diversity within the chicken gut microbiome revealed by metagenomics and culture.</title>
        <authorList>
            <person name="Gilroy R."/>
            <person name="Ravi A."/>
            <person name="Getino M."/>
            <person name="Pursley I."/>
            <person name="Horton D.L."/>
            <person name="Alikhan N.F."/>
            <person name="Baker D."/>
            <person name="Gharbi K."/>
            <person name="Hall N."/>
            <person name="Watson M."/>
            <person name="Adriaenssens E.M."/>
            <person name="Foster-Nyarko E."/>
            <person name="Jarju S."/>
            <person name="Secka A."/>
            <person name="Antonio M."/>
            <person name="Oren A."/>
            <person name="Chaudhuri R.R."/>
            <person name="La Ragione R."/>
            <person name="Hildebrand F."/>
            <person name="Pallen M.J."/>
        </authorList>
    </citation>
    <scope>NUCLEOTIDE SEQUENCE</scope>
    <source>
        <strain evidence="2">ChiSjej6B24-2974</strain>
    </source>
</reference>
<dbReference type="PIRSF" id="PIRSF006593">
    <property type="entry name" value="UCP006593"/>
    <property type="match status" value="1"/>
</dbReference>
<dbReference type="AlphaFoldDB" id="A0A9D0ZNY1"/>
<evidence type="ECO:0000313" key="3">
    <source>
        <dbReference type="Proteomes" id="UP000824260"/>
    </source>
</evidence>
<comment type="caution">
    <text evidence="2">The sequence shown here is derived from an EMBL/GenBank/DDBJ whole genome shotgun (WGS) entry which is preliminary data.</text>
</comment>
<proteinExistence type="predicted"/>
<feature type="domain" description="Damage-control phosphatase ARMT1-like metal-binding" evidence="1">
    <location>
        <begin position="6"/>
        <end position="271"/>
    </location>
</feature>
<dbReference type="SUPFAM" id="SSF111321">
    <property type="entry name" value="AF1104-like"/>
    <property type="match status" value="1"/>
</dbReference>
<evidence type="ECO:0000313" key="2">
    <source>
        <dbReference type="EMBL" id="HIQ83726.1"/>
    </source>
</evidence>
<reference evidence="2" key="1">
    <citation type="submission" date="2020-10" db="EMBL/GenBank/DDBJ databases">
        <authorList>
            <person name="Gilroy R."/>
        </authorList>
    </citation>
    <scope>NUCLEOTIDE SEQUENCE</scope>
    <source>
        <strain evidence="2">ChiSjej6B24-2974</strain>
    </source>
</reference>
<dbReference type="Pfam" id="PF01937">
    <property type="entry name" value="ARMT1-like_dom"/>
    <property type="match status" value="1"/>
</dbReference>
<accession>A0A9D0ZNY1</accession>
<dbReference type="InterPro" id="IPR014444">
    <property type="entry name" value="PH1575-like"/>
</dbReference>
<dbReference type="EMBL" id="DVFZ01000106">
    <property type="protein sequence ID" value="HIQ83726.1"/>
    <property type="molecule type" value="Genomic_DNA"/>
</dbReference>
<name>A0A9D0ZNY1_9FIRM</name>
<dbReference type="InterPro" id="IPR036075">
    <property type="entry name" value="ARMT-1-like_metal-bd_sf"/>
</dbReference>
<dbReference type="Gene3D" id="1.10.285.20">
    <property type="entry name" value="Uncharacterised protein PF01937, DUF89, domain 2"/>
    <property type="match status" value="1"/>
</dbReference>
<evidence type="ECO:0000259" key="1">
    <source>
        <dbReference type="Pfam" id="PF01937"/>
    </source>
</evidence>
<dbReference type="InterPro" id="IPR002791">
    <property type="entry name" value="ARMT1-like_metal-bd"/>
</dbReference>
<sequence>MQLYCECMHCILEHHWSLVKDCTDEPRRAAFMREVCKTVAEADPNMAAPVPTAKLQKLYAKMFAAQDDYPRLKRKYNELLLSWLPELREKLAAANDPLKLAVWMAMAGNYIDFGVLKEVDDARLRAMLATPDERAVNTPELENLRREARAAKKLTYACDNCGEIVLDMLLMEELKRENPGLEITALVRGENVLNDATMEDAETVGIGRIAKIVGNGSNIGGTQREYLGEEAKRALMEADVVIAKGQGNFETMTGAGWNAYYLFLAKCPHYQKWFGMEHMSGQLVNERRFTRA</sequence>
<protein>
    <submittedName>
        <fullName evidence="2">DUF89 family protein</fullName>
    </submittedName>
</protein>
<dbReference type="Proteomes" id="UP000824260">
    <property type="component" value="Unassembled WGS sequence"/>
</dbReference>
<gene>
    <name evidence="2" type="ORF">IAA52_11560</name>
</gene>
<organism evidence="2 3">
    <name type="scientific">Candidatus Pullichristensenella stercorigallinarum</name>
    <dbReference type="NCBI Taxonomy" id="2840909"/>
    <lineage>
        <taxon>Bacteria</taxon>
        <taxon>Bacillati</taxon>
        <taxon>Bacillota</taxon>
        <taxon>Clostridia</taxon>
        <taxon>Candidatus Pullichristensenella</taxon>
    </lineage>
</organism>